<dbReference type="Proteomes" id="UP000319771">
    <property type="component" value="Unassembled WGS sequence"/>
</dbReference>
<feature type="transmembrane region" description="Helical" evidence="1">
    <location>
        <begin position="20"/>
        <end position="38"/>
    </location>
</feature>
<evidence type="ECO:0000313" key="2">
    <source>
        <dbReference type="EMBL" id="TMQ72641.1"/>
    </source>
</evidence>
<dbReference type="EMBL" id="VBPB01000099">
    <property type="protein sequence ID" value="TMQ72641.1"/>
    <property type="molecule type" value="Genomic_DNA"/>
</dbReference>
<gene>
    <name evidence="2" type="ORF">E6K81_06855</name>
</gene>
<proteinExistence type="predicted"/>
<organism evidence="2 3">
    <name type="scientific">Eiseniibacteriota bacterium</name>
    <dbReference type="NCBI Taxonomy" id="2212470"/>
    <lineage>
        <taxon>Bacteria</taxon>
        <taxon>Candidatus Eiseniibacteriota</taxon>
    </lineage>
</organism>
<keyword evidence="1" id="KW-1133">Transmembrane helix</keyword>
<keyword evidence="1" id="KW-0812">Transmembrane</keyword>
<dbReference type="Pfam" id="PF12459">
    <property type="entry name" value="DltX"/>
    <property type="match status" value="1"/>
</dbReference>
<evidence type="ECO:0000313" key="3">
    <source>
        <dbReference type="Proteomes" id="UP000319771"/>
    </source>
</evidence>
<accession>A0A538U9R0</accession>
<sequence length="52" mass="5843">MTPMGDIVARLVAVPSLRRLAVTFYYLLIIAGLIWLYGKGDFSTPSFIYQGF</sequence>
<evidence type="ECO:0000256" key="1">
    <source>
        <dbReference type="SAM" id="Phobius"/>
    </source>
</evidence>
<keyword evidence="1" id="KW-0472">Membrane</keyword>
<dbReference type="AlphaFoldDB" id="A0A538U9R0"/>
<comment type="caution">
    <text evidence="2">The sequence shown here is derived from an EMBL/GenBank/DDBJ whole genome shotgun (WGS) entry which is preliminary data.</text>
</comment>
<dbReference type="InterPro" id="IPR021008">
    <property type="entry name" value="DltX"/>
</dbReference>
<name>A0A538U9R0_UNCEI</name>
<protein>
    <submittedName>
        <fullName evidence="2">Teichoic acid D-Ala incorporation-associated protein DltX</fullName>
    </submittedName>
</protein>
<reference evidence="2 3" key="1">
    <citation type="journal article" date="2019" name="Nat. Microbiol.">
        <title>Mediterranean grassland soil C-N compound turnover is dependent on rainfall and depth, and is mediated by genomically divergent microorganisms.</title>
        <authorList>
            <person name="Diamond S."/>
            <person name="Andeer P.F."/>
            <person name="Li Z."/>
            <person name="Crits-Christoph A."/>
            <person name="Burstein D."/>
            <person name="Anantharaman K."/>
            <person name="Lane K.R."/>
            <person name="Thomas B.C."/>
            <person name="Pan C."/>
            <person name="Northen T.R."/>
            <person name="Banfield J.F."/>
        </authorList>
    </citation>
    <scope>NUCLEOTIDE SEQUENCE [LARGE SCALE GENOMIC DNA]</scope>
    <source>
        <strain evidence="2">WS_11</strain>
    </source>
</reference>